<feature type="transmembrane region" description="Helical" evidence="1">
    <location>
        <begin position="120"/>
        <end position="138"/>
    </location>
</feature>
<evidence type="ECO:0000259" key="2">
    <source>
        <dbReference type="Pfam" id="PF02517"/>
    </source>
</evidence>
<protein>
    <submittedName>
        <fullName evidence="3">CPBP family intramembrane metalloprotease</fullName>
    </submittedName>
</protein>
<name>A0AA44BEP5_9CLOT</name>
<dbReference type="InterPro" id="IPR003675">
    <property type="entry name" value="Rce1/LyrA-like_dom"/>
</dbReference>
<feature type="transmembrane region" description="Helical" evidence="1">
    <location>
        <begin position="201"/>
        <end position="218"/>
    </location>
</feature>
<proteinExistence type="predicted"/>
<feature type="transmembrane region" description="Helical" evidence="1">
    <location>
        <begin position="308"/>
        <end position="327"/>
    </location>
</feature>
<keyword evidence="3" id="KW-0482">Metalloprotease</keyword>
<dbReference type="PANTHER" id="PTHR43592">
    <property type="entry name" value="CAAX AMINO TERMINAL PROTEASE"/>
    <property type="match status" value="1"/>
</dbReference>
<dbReference type="GO" id="GO:0004175">
    <property type="term" value="F:endopeptidase activity"/>
    <property type="evidence" value="ECO:0007669"/>
    <property type="project" value="UniProtKB-ARBA"/>
</dbReference>
<dbReference type="RefSeq" id="WP_160723201.1">
    <property type="nucleotide sequence ID" value="NZ_SUMG01000027.1"/>
</dbReference>
<dbReference type="GO" id="GO:0080120">
    <property type="term" value="P:CAAX-box protein maturation"/>
    <property type="evidence" value="ECO:0007669"/>
    <property type="project" value="UniProtKB-ARBA"/>
</dbReference>
<keyword evidence="4" id="KW-1185">Reference proteome</keyword>
<feature type="transmembrane region" description="Helical" evidence="1">
    <location>
        <begin position="12"/>
        <end position="30"/>
    </location>
</feature>
<sequence length="336" mass="37720">MKNLRVYEGSMMYLITGVLFIGVSIVLAYVNTSIEAQLILTQYLIIGMPPVLYLWVKKKPISQLLRLHKISVKTTLLIILITLLSYPIAVVMNTLIMLILSLFGSIDIPQVPTAETSQQYVLYLLIIAFSAGLCEEVLFRGFIMRSFEKVGYKFAIFFSALLFGVFHFNIYNLGATIFFGILFGYLVVLTNSLWAGIIGHIANNAFAVTLGFLVNHMQEYSQDILAEAGEIPGAEMISTVEILMAIGLFGFIALGTGFGALIILKYLRKVYRHQEPLTPSKQEVTFVYQDEHSEQDNGKEESYQLKEFWPIIPIFIIFVVMTGAQLYQVVAGSTLF</sequence>
<evidence type="ECO:0000313" key="3">
    <source>
        <dbReference type="EMBL" id="NBG89489.1"/>
    </source>
</evidence>
<evidence type="ECO:0000256" key="1">
    <source>
        <dbReference type="SAM" id="Phobius"/>
    </source>
</evidence>
<feature type="domain" description="CAAX prenyl protease 2/Lysostaphin resistance protein A-like" evidence="2">
    <location>
        <begin position="119"/>
        <end position="206"/>
    </location>
</feature>
<keyword evidence="3" id="KW-0378">Hydrolase</keyword>
<keyword evidence="1" id="KW-0812">Transmembrane</keyword>
<dbReference type="AlphaFoldDB" id="A0AA44BEP5"/>
<keyword evidence="1" id="KW-0472">Membrane</keyword>
<feature type="transmembrane region" description="Helical" evidence="1">
    <location>
        <begin position="150"/>
        <end position="170"/>
    </location>
</feature>
<evidence type="ECO:0000313" key="4">
    <source>
        <dbReference type="Proteomes" id="UP000449710"/>
    </source>
</evidence>
<feature type="transmembrane region" description="Helical" evidence="1">
    <location>
        <begin position="36"/>
        <end position="56"/>
    </location>
</feature>
<keyword evidence="1" id="KW-1133">Transmembrane helix</keyword>
<dbReference type="GO" id="GO:0008237">
    <property type="term" value="F:metallopeptidase activity"/>
    <property type="evidence" value="ECO:0007669"/>
    <property type="project" value="UniProtKB-KW"/>
</dbReference>
<dbReference type="PANTHER" id="PTHR43592:SF15">
    <property type="entry name" value="CAAX AMINO TERMINAL PROTEASE FAMILY PROTEIN"/>
    <property type="match status" value="1"/>
</dbReference>
<feature type="transmembrane region" description="Helical" evidence="1">
    <location>
        <begin position="176"/>
        <end position="194"/>
    </location>
</feature>
<keyword evidence="3" id="KW-0645">Protease</keyword>
<dbReference type="Pfam" id="PF02517">
    <property type="entry name" value="Rce1-like"/>
    <property type="match status" value="1"/>
</dbReference>
<organism evidence="3 4">
    <name type="scientific">Isachenkonia alkalipeptolytica</name>
    <dbReference type="NCBI Taxonomy" id="2565777"/>
    <lineage>
        <taxon>Bacteria</taxon>
        <taxon>Bacillati</taxon>
        <taxon>Bacillota</taxon>
        <taxon>Clostridia</taxon>
        <taxon>Eubacteriales</taxon>
        <taxon>Clostridiaceae</taxon>
        <taxon>Isachenkonia</taxon>
    </lineage>
</organism>
<reference evidence="3 4" key="1">
    <citation type="submission" date="2019-04" db="EMBL/GenBank/DDBJ databases">
        <title>Isachenkonia alkalipeptolytica gen. nov. sp. nov. a new anaerobic, alkiliphilic organothrophic bacterium capable to reduce synthesized ferrihydrite isolated from a soda lake.</title>
        <authorList>
            <person name="Toshchakov S.V."/>
            <person name="Zavarzina D.G."/>
            <person name="Zhilina T.N."/>
            <person name="Kostrikina N.A."/>
            <person name="Kublanov I.V."/>
        </authorList>
    </citation>
    <scope>NUCLEOTIDE SEQUENCE [LARGE SCALE GENOMIC DNA]</scope>
    <source>
        <strain evidence="3 4">Z-1701</strain>
    </source>
</reference>
<comment type="caution">
    <text evidence="3">The sequence shown here is derived from an EMBL/GenBank/DDBJ whole genome shotgun (WGS) entry which is preliminary data.</text>
</comment>
<dbReference type="EMBL" id="SUMG01000027">
    <property type="protein sequence ID" value="NBG89489.1"/>
    <property type="molecule type" value="Genomic_DNA"/>
</dbReference>
<dbReference type="Proteomes" id="UP000449710">
    <property type="component" value="Unassembled WGS sequence"/>
</dbReference>
<gene>
    <name evidence="3" type="ORF">ISALK_13420</name>
</gene>
<accession>A0AA44BEP5</accession>
<feature type="transmembrane region" description="Helical" evidence="1">
    <location>
        <begin position="76"/>
        <end position="100"/>
    </location>
</feature>
<feature type="transmembrane region" description="Helical" evidence="1">
    <location>
        <begin position="242"/>
        <end position="264"/>
    </location>
</feature>